<sequence length="130" mass="15380">MSENTPLVIDIFKPPNPTDILTESYKTEARWFQWKYDHRAMRVKIKKSLEKFTNNKAIITVNVHCFRVRVYYCTALTCDGDLLMTTSLTVCDSKCVFTYHVQDFPIHYDDEKRRENNSVRIRGTTYVSKQ</sequence>
<name>A0A2S2QCI3_9HEMI</name>
<gene>
    <name evidence="1" type="ORF">g.841</name>
</gene>
<evidence type="ECO:0000313" key="1">
    <source>
        <dbReference type="EMBL" id="MBY75454.1"/>
    </source>
</evidence>
<proteinExistence type="predicted"/>
<reference evidence="1" key="1">
    <citation type="submission" date="2018-04" db="EMBL/GenBank/DDBJ databases">
        <title>Transcriptome assembly of Sipha flava.</title>
        <authorList>
            <person name="Scully E.D."/>
            <person name="Geib S.M."/>
            <person name="Palmer N.A."/>
            <person name="Koch K."/>
            <person name="Bradshaw J."/>
            <person name="Heng-Moss T."/>
            <person name="Sarath G."/>
        </authorList>
    </citation>
    <scope>NUCLEOTIDE SEQUENCE</scope>
</reference>
<accession>A0A2S2QCI3</accession>
<protein>
    <submittedName>
        <fullName evidence="1">Uncharacterized protein</fullName>
    </submittedName>
</protein>
<organism evidence="1">
    <name type="scientific">Sipha flava</name>
    <name type="common">yellow sugarcane aphid</name>
    <dbReference type="NCBI Taxonomy" id="143950"/>
    <lineage>
        <taxon>Eukaryota</taxon>
        <taxon>Metazoa</taxon>
        <taxon>Ecdysozoa</taxon>
        <taxon>Arthropoda</taxon>
        <taxon>Hexapoda</taxon>
        <taxon>Insecta</taxon>
        <taxon>Pterygota</taxon>
        <taxon>Neoptera</taxon>
        <taxon>Paraneoptera</taxon>
        <taxon>Hemiptera</taxon>
        <taxon>Sternorrhyncha</taxon>
        <taxon>Aphidomorpha</taxon>
        <taxon>Aphidoidea</taxon>
        <taxon>Aphididae</taxon>
        <taxon>Sipha</taxon>
    </lineage>
</organism>
<dbReference type="EMBL" id="GGMS01006251">
    <property type="protein sequence ID" value="MBY75454.1"/>
    <property type="molecule type" value="Transcribed_RNA"/>
</dbReference>
<dbReference type="AlphaFoldDB" id="A0A2S2QCI3"/>